<dbReference type="AlphaFoldDB" id="A0A239LB29"/>
<protein>
    <submittedName>
        <fullName evidence="1">Uncharacterized protein</fullName>
    </submittedName>
</protein>
<evidence type="ECO:0000313" key="1">
    <source>
        <dbReference type="EMBL" id="SNT27053.1"/>
    </source>
</evidence>
<organism evidence="1 2">
    <name type="scientific">Anaerovirgula multivorans</name>
    <dbReference type="NCBI Taxonomy" id="312168"/>
    <lineage>
        <taxon>Bacteria</taxon>
        <taxon>Bacillati</taxon>
        <taxon>Bacillota</taxon>
        <taxon>Clostridia</taxon>
        <taxon>Peptostreptococcales</taxon>
        <taxon>Natronincolaceae</taxon>
        <taxon>Anaerovirgula</taxon>
    </lineage>
</organism>
<dbReference type="EMBL" id="FZOJ01000068">
    <property type="protein sequence ID" value="SNT27053.1"/>
    <property type="molecule type" value="Genomic_DNA"/>
</dbReference>
<sequence length="223" mass="25907">MNKIKLMYDVVKTLKEKDSFTGNLEAEARKDEVKVFNLVKAFERNTASGEMKCKINTELNYEGKVVKHESSTELNMRDCCKGRHHSFMKNMHQHHRLDGSKCCNIKDRLSMLGFLLDVFNNMKVEEKEDKGVVLSININEIPKDMKKIIKDKMEHCMNQQKEEQQCCCIEELCSLEDINIDIRIVVNPNSEVEKIELLVSGKQKDESKEVHNLNLEGELSLEW</sequence>
<proteinExistence type="predicted"/>
<dbReference type="OrthoDB" id="1898447at2"/>
<keyword evidence="2" id="KW-1185">Reference proteome</keyword>
<accession>A0A239LB29</accession>
<reference evidence="1 2" key="1">
    <citation type="submission" date="2017-06" db="EMBL/GenBank/DDBJ databases">
        <authorList>
            <person name="Kim H.J."/>
            <person name="Triplett B.A."/>
        </authorList>
    </citation>
    <scope>NUCLEOTIDE SEQUENCE [LARGE SCALE GENOMIC DNA]</scope>
    <source>
        <strain evidence="1 2">SCA</strain>
    </source>
</reference>
<dbReference type="Proteomes" id="UP000198304">
    <property type="component" value="Unassembled WGS sequence"/>
</dbReference>
<evidence type="ECO:0000313" key="2">
    <source>
        <dbReference type="Proteomes" id="UP000198304"/>
    </source>
</evidence>
<dbReference type="RefSeq" id="WP_089285612.1">
    <property type="nucleotide sequence ID" value="NZ_FZOJ01000068.1"/>
</dbReference>
<gene>
    <name evidence="1" type="ORF">SAMN05446037_10686</name>
</gene>
<name>A0A239LB29_9FIRM</name>